<evidence type="ECO:0000256" key="8">
    <source>
        <dbReference type="ARBA" id="ARBA00022989"/>
    </source>
</evidence>
<dbReference type="PANTHER" id="PTHR33909">
    <property type="entry name" value="SEC TRANSLOCON ACCESSORY COMPLEX SUBUNIT YAJC"/>
    <property type="match status" value="1"/>
</dbReference>
<keyword evidence="9" id="KW-0811">Translocation</keyword>
<dbReference type="InterPro" id="IPR003849">
    <property type="entry name" value="Preprotein_translocase_YajC"/>
</dbReference>
<evidence type="ECO:0000256" key="6">
    <source>
        <dbReference type="ARBA" id="ARBA00022692"/>
    </source>
</evidence>
<evidence type="ECO:0000256" key="4">
    <source>
        <dbReference type="ARBA" id="ARBA00022448"/>
    </source>
</evidence>
<dbReference type="AlphaFoldDB" id="A0A939K516"/>
<feature type="transmembrane region" description="Helical" evidence="11">
    <location>
        <begin position="12"/>
        <end position="32"/>
    </location>
</feature>
<evidence type="ECO:0000313" key="12">
    <source>
        <dbReference type="EMBL" id="MBO0935980.1"/>
    </source>
</evidence>
<dbReference type="PANTHER" id="PTHR33909:SF1">
    <property type="entry name" value="SEC TRANSLOCON ACCESSORY COMPLEX SUBUNIT YAJC"/>
    <property type="match status" value="1"/>
</dbReference>
<sequence length="104" mass="11240">MHVVLAQAMGQNGMLTLLLWGGVLLVLYFFMIRPQQQKAKQQKDFVANLKKGDAVVTIGGLYGKITSVDATTVTLDVDRGVKLTFDKSSIAREASAKVDAEKAA</sequence>
<organism evidence="12 13">
    <name type="scientific">Fibrella rubiginis</name>
    <dbReference type="NCBI Taxonomy" id="2817060"/>
    <lineage>
        <taxon>Bacteria</taxon>
        <taxon>Pseudomonadati</taxon>
        <taxon>Bacteroidota</taxon>
        <taxon>Cytophagia</taxon>
        <taxon>Cytophagales</taxon>
        <taxon>Spirosomataceae</taxon>
        <taxon>Fibrella</taxon>
    </lineage>
</organism>
<evidence type="ECO:0000313" key="13">
    <source>
        <dbReference type="Proteomes" id="UP000664034"/>
    </source>
</evidence>
<reference evidence="12" key="1">
    <citation type="submission" date="2021-03" db="EMBL/GenBank/DDBJ databases">
        <title>Fibrella sp. HMF5335 genome sequencing and assembly.</title>
        <authorList>
            <person name="Kang H."/>
            <person name="Kim H."/>
            <person name="Bae S."/>
            <person name="Joh K."/>
        </authorList>
    </citation>
    <scope>NUCLEOTIDE SEQUENCE</scope>
    <source>
        <strain evidence="12">HMF5335</strain>
    </source>
</reference>
<dbReference type="NCBIfam" id="TIGR00739">
    <property type="entry name" value="yajC"/>
    <property type="match status" value="1"/>
</dbReference>
<dbReference type="RefSeq" id="WP_207363531.1">
    <property type="nucleotide sequence ID" value="NZ_JAFMYV010000002.1"/>
</dbReference>
<keyword evidence="7" id="KW-0653">Protein transport</keyword>
<accession>A0A939K516</accession>
<dbReference type="EMBL" id="JAFMYV010000002">
    <property type="protein sequence ID" value="MBO0935980.1"/>
    <property type="molecule type" value="Genomic_DNA"/>
</dbReference>
<dbReference type="GO" id="GO:0015031">
    <property type="term" value="P:protein transport"/>
    <property type="evidence" value="ECO:0007669"/>
    <property type="project" value="UniProtKB-KW"/>
</dbReference>
<dbReference type="PRINTS" id="PR01853">
    <property type="entry name" value="YAJCTRNLCASE"/>
</dbReference>
<comment type="caution">
    <text evidence="12">The sequence shown here is derived from an EMBL/GenBank/DDBJ whole genome shotgun (WGS) entry which is preliminary data.</text>
</comment>
<dbReference type="Proteomes" id="UP000664034">
    <property type="component" value="Unassembled WGS sequence"/>
</dbReference>
<keyword evidence="13" id="KW-1185">Reference proteome</keyword>
<comment type="similarity">
    <text evidence="2">Belongs to the YajC family.</text>
</comment>
<dbReference type="SMART" id="SM01323">
    <property type="entry name" value="YajC"/>
    <property type="match status" value="1"/>
</dbReference>
<dbReference type="Pfam" id="PF02699">
    <property type="entry name" value="YajC"/>
    <property type="match status" value="1"/>
</dbReference>
<evidence type="ECO:0000256" key="11">
    <source>
        <dbReference type="SAM" id="Phobius"/>
    </source>
</evidence>
<keyword evidence="5" id="KW-1003">Cell membrane</keyword>
<name>A0A939K516_9BACT</name>
<evidence type="ECO:0000256" key="1">
    <source>
        <dbReference type="ARBA" id="ARBA00004162"/>
    </source>
</evidence>
<protein>
    <recommendedName>
        <fullName evidence="3">Sec translocon accessory complex subunit YajC</fullName>
    </recommendedName>
</protein>
<keyword evidence="4" id="KW-0813">Transport</keyword>
<evidence type="ECO:0000256" key="7">
    <source>
        <dbReference type="ARBA" id="ARBA00022927"/>
    </source>
</evidence>
<evidence type="ECO:0000256" key="3">
    <source>
        <dbReference type="ARBA" id="ARBA00014962"/>
    </source>
</evidence>
<evidence type="ECO:0000256" key="5">
    <source>
        <dbReference type="ARBA" id="ARBA00022475"/>
    </source>
</evidence>
<dbReference type="GO" id="GO:0005886">
    <property type="term" value="C:plasma membrane"/>
    <property type="evidence" value="ECO:0007669"/>
    <property type="project" value="UniProtKB-SubCell"/>
</dbReference>
<keyword evidence="8 11" id="KW-1133">Transmembrane helix</keyword>
<comment type="subcellular location">
    <subcellularLocation>
        <location evidence="1">Cell membrane</location>
        <topology evidence="1">Single-pass membrane protein</topology>
    </subcellularLocation>
</comment>
<gene>
    <name evidence="12" type="primary">yajC</name>
    <name evidence="12" type="ORF">J2I47_05425</name>
</gene>
<evidence type="ECO:0000256" key="9">
    <source>
        <dbReference type="ARBA" id="ARBA00023010"/>
    </source>
</evidence>
<evidence type="ECO:0000256" key="2">
    <source>
        <dbReference type="ARBA" id="ARBA00006742"/>
    </source>
</evidence>
<keyword evidence="6 11" id="KW-0812">Transmembrane</keyword>
<proteinExistence type="inferred from homology"/>
<keyword evidence="10 11" id="KW-0472">Membrane</keyword>
<evidence type="ECO:0000256" key="10">
    <source>
        <dbReference type="ARBA" id="ARBA00023136"/>
    </source>
</evidence>